<evidence type="ECO:0000313" key="1">
    <source>
        <dbReference type="EMBL" id="MFD0885317.1"/>
    </source>
</evidence>
<comment type="caution">
    <text evidence="1">The sequence shown here is derived from an EMBL/GenBank/DDBJ whole genome shotgun (WGS) entry which is preliminary data.</text>
</comment>
<accession>A0ABW3DQH2</accession>
<organism evidence="1 2">
    <name type="scientific">Streptosporangium algeriense</name>
    <dbReference type="NCBI Taxonomy" id="1682748"/>
    <lineage>
        <taxon>Bacteria</taxon>
        <taxon>Bacillati</taxon>
        <taxon>Actinomycetota</taxon>
        <taxon>Actinomycetes</taxon>
        <taxon>Streptosporangiales</taxon>
        <taxon>Streptosporangiaceae</taxon>
        <taxon>Streptosporangium</taxon>
    </lineage>
</organism>
<keyword evidence="2" id="KW-1185">Reference proteome</keyword>
<dbReference type="EMBL" id="JBHTHX010000331">
    <property type="protein sequence ID" value="MFD0885317.1"/>
    <property type="molecule type" value="Genomic_DNA"/>
</dbReference>
<sequence>MTSTTKTETGLDLDTRFEQPATEAQLQRTAAALRDKGHTVEVVGTAAEARALVNRLLPTGKSILTAASETLRLSGRCSGPATC</sequence>
<gene>
    <name evidence="1" type="ORF">ACFQ08_12245</name>
</gene>
<protein>
    <submittedName>
        <fullName evidence="1">Uncharacterized protein</fullName>
    </submittedName>
</protein>
<evidence type="ECO:0000313" key="2">
    <source>
        <dbReference type="Proteomes" id="UP001597024"/>
    </source>
</evidence>
<name>A0ABW3DQH2_9ACTN</name>
<dbReference type="Proteomes" id="UP001597024">
    <property type="component" value="Unassembled WGS sequence"/>
</dbReference>
<proteinExistence type="predicted"/>
<reference evidence="2" key="1">
    <citation type="journal article" date="2019" name="Int. J. Syst. Evol. Microbiol.">
        <title>The Global Catalogue of Microorganisms (GCM) 10K type strain sequencing project: providing services to taxonomists for standard genome sequencing and annotation.</title>
        <authorList>
            <consortium name="The Broad Institute Genomics Platform"/>
            <consortium name="The Broad Institute Genome Sequencing Center for Infectious Disease"/>
            <person name="Wu L."/>
            <person name="Ma J."/>
        </authorList>
    </citation>
    <scope>NUCLEOTIDE SEQUENCE [LARGE SCALE GENOMIC DNA]</scope>
    <source>
        <strain evidence="2">CCUG 62974</strain>
    </source>
</reference>